<dbReference type="EMBL" id="CP071709">
    <property type="protein sequence ID" value="QVY60264.1"/>
    <property type="molecule type" value="Genomic_DNA"/>
</dbReference>
<keyword evidence="1" id="KW-1133">Transmembrane helix</keyword>
<evidence type="ECO:0000256" key="1">
    <source>
        <dbReference type="SAM" id="Phobius"/>
    </source>
</evidence>
<evidence type="ECO:0000313" key="2">
    <source>
        <dbReference type="EMBL" id="QVY60264.1"/>
    </source>
</evidence>
<gene>
    <name evidence="2" type="ORF">J1899_14685</name>
</gene>
<organism evidence="2 3">
    <name type="scientific">Cytobacillus gottheilii</name>
    <dbReference type="NCBI Taxonomy" id="859144"/>
    <lineage>
        <taxon>Bacteria</taxon>
        <taxon>Bacillati</taxon>
        <taxon>Bacillota</taxon>
        <taxon>Bacilli</taxon>
        <taxon>Bacillales</taxon>
        <taxon>Bacillaceae</taxon>
        <taxon>Cytobacillus</taxon>
    </lineage>
</organism>
<proteinExistence type="predicted"/>
<dbReference type="Proteomes" id="UP000679247">
    <property type="component" value="Chromosome"/>
</dbReference>
<evidence type="ECO:0000313" key="3">
    <source>
        <dbReference type="Proteomes" id="UP000679247"/>
    </source>
</evidence>
<keyword evidence="1" id="KW-0812">Transmembrane</keyword>
<keyword evidence="1" id="KW-0472">Membrane</keyword>
<sequence>MTPNCDFAIFYIFPSYIINNVLIPLYFSNKTCNVQIKKSETGVILDIHQMKADTNLCLILKKLILFVS</sequence>
<protein>
    <submittedName>
        <fullName evidence="2">Uncharacterized protein</fullName>
    </submittedName>
</protein>
<feature type="transmembrane region" description="Helical" evidence="1">
    <location>
        <begin position="7"/>
        <end position="27"/>
    </location>
</feature>
<keyword evidence="3" id="KW-1185">Reference proteome</keyword>
<name>A0ABX8F8E6_9BACI</name>
<accession>A0ABX8F8E6</accession>
<reference evidence="2 3" key="1">
    <citation type="submission" date="2021-03" db="EMBL/GenBank/DDBJ databases">
        <title>The first data on the complete genome of the tetrodotoxin-producing bacterium.</title>
        <authorList>
            <person name="Melnikova D.I."/>
            <person name="Nijland R."/>
            <person name="Magarlamov T.Y."/>
        </authorList>
    </citation>
    <scope>NUCLEOTIDE SEQUENCE [LARGE SCALE GENOMIC DNA]</scope>
    <source>
        <strain evidence="2 3">1839</strain>
    </source>
</reference>